<evidence type="ECO:0000313" key="2">
    <source>
        <dbReference type="Proteomes" id="UP000184221"/>
    </source>
</evidence>
<dbReference type="Proteomes" id="UP000184221">
    <property type="component" value="Unassembled WGS sequence"/>
</dbReference>
<reference evidence="1 2" key="1">
    <citation type="submission" date="2016-11" db="EMBL/GenBank/DDBJ databases">
        <authorList>
            <person name="Jaros S."/>
            <person name="Januszkiewicz K."/>
            <person name="Wedrychowicz H."/>
        </authorList>
    </citation>
    <scope>NUCLEOTIDE SEQUENCE [LARGE SCALE GENOMIC DNA]</scope>
    <source>
        <strain evidence="1 2">DSM 29431</strain>
    </source>
</reference>
<dbReference type="EMBL" id="FQXC01000001">
    <property type="protein sequence ID" value="SHG68466.1"/>
    <property type="molecule type" value="Genomic_DNA"/>
</dbReference>
<proteinExistence type="predicted"/>
<protein>
    <submittedName>
        <fullName evidence="1">Uncharacterized protein</fullName>
    </submittedName>
</protein>
<gene>
    <name evidence="1" type="ORF">SAMN05443551_0279</name>
</gene>
<keyword evidence="2" id="KW-1185">Reference proteome</keyword>
<dbReference type="AlphaFoldDB" id="A0A1M5LTY0"/>
<sequence length="89" mass="9951">MVPALAPKNFPKKAVQKKAALDAHWRLSHPRALGANLLCEAHFDPCCVGHRCPLGTATRYLQRKTLSEKRGLKNLHKQIERTLGLTKLS</sequence>
<name>A0A1M5LTY0_9RHOB</name>
<evidence type="ECO:0000313" key="1">
    <source>
        <dbReference type="EMBL" id="SHG68466.1"/>
    </source>
</evidence>
<accession>A0A1M5LTY0</accession>
<organism evidence="1 2">
    <name type="scientific">Marivita hallyeonensis</name>
    <dbReference type="NCBI Taxonomy" id="996342"/>
    <lineage>
        <taxon>Bacteria</taxon>
        <taxon>Pseudomonadati</taxon>
        <taxon>Pseudomonadota</taxon>
        <taxon>Alphaproteobacteria</taxon>
        <taxon>Rhodobacterales</taxon>
        <taxon>Roseobacteraceae</taxon>
        <taxon>Marivita</taxon>
    </lineage>
</organism>